<comment type="caution">
    <text evidence="1">The sequence shown here is derived from an EMBL/GenBank/DDBJ whole genome shotgun (WGS) entry which is preliminary data.</text>
</comment>
<dbReference type="EMBL" id="CAJNOC010003445">
    <property type="protein sequence ID" value="CAF0982927.1"/>
    <property type="molecule type" value="Genomic_DNA"/>
</dbReference>
<keyword evidence="2" id="KW-1185">Reference proteome</keyword>
<sequence>MFDTLVHKVVPGAIIHFPSNEHNPSFVRLDVHLEDQQNVVFDAENEVNLEQHQRTTLTAWFEFNCEQESNLGLIYKDIPSLCTWDRNLKKLKIREKKKKDVIGRVYLVSRSDKERYNILYEYRQKKDPQIDFNDEITNVGLHKLYQTLIDFNAPNQISNQLPNVNIEFLNISYVSPLFDQADTDDYFLNKVVEENI</sequence>
<evidence type="ECO:0000313" key="1">
    <source>
        <dbReference type="EMBL" id="CAF0982927.1"/>
    </source>
</evidence>
<dbReference type="Proteomes" id="UP000663879">
    <property type="component" value="Unassembled WGS sequence"/>
</dbReference>
<reference evidence="1" key="1">
    <citation type="submission" date="2021-02" db="EMBL/GenBank/DDBJ databases">
        <authorList>
            <person name="Nowell W R."/>
        </authorList>
    </citation>
    <scope>NUCLEOTIDE SEQUENCE</scope>
    <source>
        <strain evidence="1">Ploen Becks lab</strain>
    </source>
</reference>
<proteinExistence type="predicted"/>
<dbReference type="AlphaFoldDB" id="A0A814FBT1"/>
<organism evidence="1 2">
    <name type="scientific">Brachionus calyciflorus</name>
    <dbReference type="NCBI Taxonomy" id="104777"/>
    <lineage>
        <taxon>Eukaryota</taxon>
        <taxon>Metazoa</taxon>
        <taxon>Spiralia</taxon>
        <taxon>Gnathifera</taxon>
        <taxon>Rotifera</taxon>
        <taxon>Eurotatoria</taxon>
        <taxon>Monogononta</taxon>
        <taxon>Pseudotrocha</taxon>
        <taxon>Ploima</taxon>
        <taxon>Brachionidae</taxon>
        <taxon>Brachionus</taxon>
    </lineage>
</organism>
<protein>
    <submittedName>
        <fullName evidence="1">Uncharacterized protein</fullName>
    </submittedName>
</protein>
<gene>
    <name evidence="1" type="ORF">OXX778_LOCUS15517</name>
</gene>
<dbReference type="OrthoDB" id="2415504at2759"/>
<name>A0A814FBT1_9BILA</name>
<evidence type="ECO:0000313" key="2">
    <source>
        <dbReference type="Proteomes" id="UP000663879"/>
    </source>
</evidence>
<accession>A0A814FBT1</accession>